<sequence>MRAMSKASFTIDEMEGEVLTMALMYPHSPLGIEGEPRLNASKVQVRASKSTEDRISINFDCKMRSPPSILETNDVLVRWDKIVSILMSYSKMMVFSSELQRLESDGRDRLHRVFEEYAKRRSQLDSERRELEKLVVATEMERKKLEREKEKREKEAALIKILDLEKQLDAKQQLELEVEQLKGKLAVMNQMGEEDLPLKMKLEKMTEELEEKSDVNTALLAKERQTNDELQRARKALITGFEEMQGGRTLIGIKRMGELDNKPFQNACRRKFSSIEADIKAAELCTFWQEELKNPDWHPFKVIHIGEDCKQVINEDDEKLQDLKYQFGDEVHKAVTTALNELLEYNASDKYIISELWNFKQGRKATLEEAIQYILKQWKIRKRKR</sequence>
<dbReference type="GO" id="GO:0080188">
    <property type="term" value="P:gene silencing by siRNA-directed DNA methylation"/>
    <property type="evidence" value="ECO:0007669"/>
    <property type="project" value="InterPro"/>
</dbReference>
<feature type="domain" description="Factor of DNA methylation 1-5/IDN2" evidence="2">
    <location>
        <begin position="254"/>
        <end position="384"/>
    </location>
</feature>
<reference evidence="3" key="1">
    <citation type="journal article" date="2017" name="Gigascience">
        <title>The genome draft of coconut (Cocos nucifera).</title>
        <authorList>
            <person name="Xiao Y."/>
            <person name="Xu P."/>
            <person name="Fan H."/>
            <person name="Baudouin L."/>
            <person name="Xia W."/>
            <person name="Bocs S."/>
            <person name="Xu J."/>
            <person name="Li Q."/>
            <person name="Guo A."/>
            <person name="Zhou L."/>
            <person name="Li J."/>
            <person name="Wu Y."/>
            <person name="Ma Z."/>
            <person name="Armero A."/>
            <person name="Issali A.E."/>
            <person name="Liu N."/>
            <person name="Peng M."/>
            <person name="Yang Y."/>
        </authorList>
    </citation>
    <scope>NUCLEOTIDE SEQUENCE</scope>
    <source>
        <tissue evidence="3">Spear leaf of Hainan Tall coconut</tissue>
    </source>
</reference>
<proteinExistence type="predicted"/>
<evidence type="ECO:0000313" key="3">
    <source>
        <dbReference type="EMBL" id="KAG1366382.1"/>
    </source>
</evidence>
<dbReference type="PANTHER" id="PTHR21596">
    <property type="entry name" value="RIBONUCLEASE P SUBUNIT P38"/>
    <property type="match status" value="1"/>
</dbReference>
<dbReference type="PANTHER" id="PTHR21596:SF3">
    <property type="entry name" value="FACTOR OF DNA METHYLATION 1-RELATED"/>
    <property type="match status" value="1"/>
</dbReference>
<accession>A0A8K0ISF9</accession>
<organism evidence="3 4">
    <name type="scientific">Cocos nucifera</name>
    <name type="common">Coconut palm</name>
    <dbReference type="NCBI Taxonomy" id="13894"/>
    <lineage>
        <taxon>Eukaryota</taxon>
        <taxon>Viridiplantae</taxon>
        <taxon>Streptophyta</taxon>
        <taxon>Embryophyta</taxon>
        <taxon>Tracheophyta</taxon>
        <taxon>Spermatophyta</taxon>
        <taxon>Magnoliopsida</taxon>
        <taxon>Liliopsida</taxon>
        <taxon>Arecaceae</taxon>
        <taxon>Arecoideae</taxon>
        <taxon>Cocoseae</taxon>
        <taxon>Attaleinae</taxon>
        <taxon>Cocos</taxon>
    </lineage>
</organism>
<evidence type="ECO:0000256" key="1">
    <source>
        <dbReference type="SAM" id="Coils"/>
    </source>
</evidence>
<reference evidence="3" key="2">
    <citation type="submission" date="2019-07" db="EMBL/GenBank/DDBJ databases">
        <authorList>
            <person name="Yang Y."/>
            <person name="Bocs S."/>
            <person name="Baudouin L."/>
        </authorList>
    </citation>
    <scope>NUCLEOTIDE SEQUENCE</scope>
    <source>
        <tissue evidence="3">Spear leaf of Hainan Tall coconut</tissue>
    </source>
</reference>
<feature type="coiled-coil region" evidence="1">
    <location>
        <begin position="114"/>
        <end position="222"/>
    </location>
</feature>
<evidence type="ECO:0000313" key="4">
    <source>
        <dbReference type="Proteomes" id="UP000797356"/>
    </source>
</evidence>
<dbReference type="AlphaFoldDB" id="A0A8K0ISF9"/>
<keyword evidence="4" id="KW-1185">Reference proteome</keyword>
<evidence type="ECO:0000259" key="2">
    <source>
        <dbReference type="Pfam" id="PF03469"/>
    </source>
</evidence>
<dbReference type="EMBL" id="CM017884">
    <property type="protein sequence ID" value="KAG1366382.1"/>
    <property type="molecule type" value="Genomic_DNA"/>
</dbReference>
<dbReference type="OrthoDB" id="1892195at2759"/>
<dbReference type="InterPro" id="IPR045177">
    <property type="entry name" value="FDM1-5/IDN2"/>
</dbReference>
<dbReference type="Pfam" id="PF03469">
    <property type="entry name" value="XH"/>
    <property type="match status" value="1"/>
</dbReference>
<comment type="caution">
    <text evidence="3">The sequence shown here is derived from an EMBL/GenBank/DDBJ whole genome shotgun (WGS) entry which is preliminary data.</text>
</comment>
<name>A0A8K0ISF9_COCNU</name>
<protein>
    <submittedName>
        <fullName evidence="3">Putative factor of DNA methylation 5</fullName>
    </submittedName>
</protein>
<gene>
    <name evidence="3" type="ORF">COCNU_13G001720</name>
</gene>
<dbReference type="Proteomes" id="UP000797356">
    <property type="component" value="Chromosome 13"/>
</dbReference>
<keyword evidence="1" id="KW-0175">Coiled coil</keyword>
<dbReference type="InterPro" id="IPR005379">
    <property type="entry name" value="FDM1-5/IDN2_XH"/>
</dbReference>